<keyword evidence="2" id="KW-1185">Reference proteome</keyword>
<dbReference type="Proteomes" id="UP001595660">
    <property type="component" value="Unassembled WGS sequence"/>
</dbReference>
<dbReference type="AlphaFoldDB" id="A0ABD5NAZ1"/>
<organism evidence="1 2">
    <name type="scientific">Halobacterium litoreum</name>
    <dbReference type="NCBI Taxonomy" id="2039234"/>
    <lineage>
        <taxon>Archaea</taxon>
        <taxon>Methanobacteriati</taxon>
        <taxon>Methanobacteriota</taxon>
        <taxon>Stenosarchaea group</taxon>
        <taxon>Halobacteria</taxon>
        <taxon>Halobacteriales</taxon>
        <taxon>Halobacteriaceae</taxon>
        <taxon>Halobacterium</taxon>
    </lineage>
</organism>
<dbReference type="GeneID" id="69117789"/>
<sequence length="59" mass="6885">MSRTPIWKSENATVVLDDEGVTTRHEDVTVRVHHGWVIVEDLGETQGIPRRRVEEVYER</sequence>
<reference evidence="1 2" key="1">
    <citation type="journal article" date="2019" name="Int. J. Syst. Evol. Microbiol.">
        <title>The Global Catalogue of Microorganisms (GCM) 10K type strain sequencing project: providing services to taxonomists for standard genome sequencing and annotation.</title>
        <authorList>
            <consortium name="The Broad Institute Genomics Platform"/>
            <consortium name="The Broad Institute Genome Sequencing Center for Infectious Disease"/>
            <person name="Wu L."/>
            <person name="Ma J."/>
        </authorList>
    </citation>
    <scope>NUCLEOTIDE SEQUENCE [LARGE SCALE GENOMIC DNA]</scope>
    <source>
        <strain evidence="1 2">CGMCC 1.12562</strain>
    </source>
</reference>
<dbReference type="EMBL" id="JBHRWN010000002">
    <property type="protein sequence ID" value="MFC3476302.1"/>
    <property type="molecule type" value="Genomic_DNA"/>
</dbReference>
<protein>
    <submittedName>
        <fullName evidence="1">Uncharacterized protein</fullName>
    </submittedName>
</protein>
<name>A0ABD5NAZ1_9EURY</name>
<proteinExistence type="predicted"/>
<comment type="caution">
    <text evidence="1">The sequence shown here is derived from an EMBL/GenBank/DDBJ whole genome shotgun (WGS) entry which is preliminary data.</text>
</comment>
<evidence type="ECO:0000313" key="1">
    <source>
        <dbReference type="EMBL" id="MFC3476302.1"/>
    </source>
</evidence>
<gene>
    <name evidence="1" type="ORF">ACFOKC_01045</name>
</gene>
<accession>A0ABD5NAZ1</accession>
<evidence type="ECO:0000313" key="2">
    <source>
        <dbReference type="Proteomes" id="UP001595660"/>
    </source>
</evidence>
<dbReference type="RefSeq" id="WP_232572563.1">
    <property type="nucleotide sequence ID" value="NZ_CP089466.1"/>
</dbReference>